<feature type="region of interest" description="Disordered" evidence="1">
    <location>
        <begin position="1"/>
        <end position="29"/>
    </location>
</feature>
<gene>
    <name evidence="3" type="ORF">L9F63_008274</name>
</gene>
<keyword evidence="4" id="KW-1185">Reference proteome</keyword>
<protein>
    <recommendedName>
        <fullName evidence="2">DUF8207 domain-containing protein</fullName>
    </recommendedName>
</protein>
<proteinExistence type="predicted"/>
<reference evidence="3" key="2">
    <citation type="submission" date="2023-05" db="EMBL/GenBank/DDBJ databases">
        <authorList>
            <person name="Fouks B."/>
        </authorList>
    </citation>
    <scope>NUCLEOTIDE SEQUENCE</scope>
    <source>
        <strain evidence="3">Stay&amp;Tobe</strain>
        <tissue evidence="3">Testes</tissue>
    </source>
</reference>
<dbReference type="EMBL" id="JASPKZ010010278">
    <property type="protein sequence ID" value="KAJ9574563.1"/>
    <property type="molecule type" value="Genomic_DNA"/>
</dbReference>
<feature type="non-terminal residue" evidence="3">
    <location>
        <position position="1"/>
    </location>
</feature>
<comment type="caution">
    <text evidence="3">The sequence shown here is derived from an EMBL/GenBank/DDBJ whole genome shotgun (WGS) entry which is preliminary data.</text>
</comment>
<evidence type="ECO:0000313" key="4">
    <source>
        <dbReference type="Proteomes" id="UP001233999"/>
    </source>
</evidence>
<name>A0AAD7Z616_DIPPU</name>
<evidence type="ECO:0000313" key="3">
    <source>
        <dbReference type="EMBL" id="KAJ9574563.1"/>
    </source>
</evidence>
<accession>A0AAD7Z616</accession>
<evidence type="ECO:0000259" key="2">
    <source>
        <dbReference type="Pfam" id="PF26634"/>
    </source>
</evidence>
<feature type="compositionally biased region" description="Low complexity" evidence="1">
    <location>
        <begin position="1"/>
        <end position="28"/>
    </location>
</feature>
<dbReference type="InterPro" id="IPR058520">
    <property type="entry name" value="DUF8207"/>
</dbReference>
<evidence type="ECO:0000256" key="1">
    <source>
        <dbReference type="SAM" id="MobiDB-lite"/>
    </source>
</evidence>
<dbReference type="PANTHER" id="PTHR35374:SF1">
    <property type="entry name" value="PROTEIN KINASE DOMAIN-CONTAINING PROTEIN"/>
    <property type="match status" value="1"/>
</dbReference>
<dbReference type="PANTHER" id="PTHR35374">
    <property type="entry name" value="CYCLIN-DEPENDENT KINASE 11A-LIKE"/>
    <property type="match status" value="1"/>
</dbReference>
<sequence length="230" mass="25742">PAFTSTSEPTSTSTSEPTFTSTSEPTSPKAITQYDVTNIGPIISKYLVESKGKDKGDLVFGLTGGNDGKFYMGDSEIVFDNDNLIINGTKYKATNGLMSLLTMIQSKQNLPEDDMLNYENNLISSNCIYHNNDPGTSRPKSSRGDKYISIISPIWERMTMGVSKSNQYFSPSRRDSDLDYTKLPKEFIWMNDVRKLVDRLIVIMGEEQSGNDNLYLETPTYMNVMSLISI</sequence>
<reference evidence="3" key="1">
    <citation type="journal article" date="2023" name="IScience">
        <title>Live-bearing cockroach genome reveals convergent evolutionary mechanisms linked to viviparity in insects and beyond.</title>
        <authorList>
            <person name="Fouks B."/>
            <person name="Harrison M.C."/>
            <person name="Mikhailova A.A."/>
            <person name="Marchal E."/>
            <person name="English S."/>
            <person name="Carruthers M."/>
            <person name="Jennings E.C."/>
            <person name="Chiamaka E.L."/>
            <person name="Frigard R.A."/>
            <person name="Pippel M."/>
            <person name="Attardo G.M."/>
            <person name="Benoit J.B."/>
            <person name="Bornberg-Bauer E."/>
            <person name="Tobe S.S."/>
        </authorList>
    </citation>
    <scope>NUCLEOTIDE SEQUENCE</scope>
    <source>
        <strain evidence="3">Stay&amp;Tobe</strain>
    </source>
</reference>
<feature type="domain" description="DUF8207" evidence="2">
    <location>
        <begin position="57"/>
        <end position="155"/>
    </location>
</feature>
<dbReference type="AlphaFoldDB" id="A0AAD7Z616"/>
<dbReference type="Proteomes" id="UP001233999">
    <property type="component" value="Unassembled WGS sequence"/>
</dbReference>
<organism evidence="3 4">
    <name type="scientific">Diploptera punctata</name>
    <name type="common">Pacific beetle cockroach</name>
    <dbReference type="NCBI Taxonomy" id="6984"/>
    <lineage>
        <taxon>Eukaryota</taxon>
        <taxon>Metazoa</taxon>
        <taxon>Ecdysozoa</taxon>
        <taxon>Arthropoda</taxon>
        <taxon>Hexapoda</taxon>
        <taxon>Insecta</taxon>
        <taxon>Pterygota</taxon>
        <taxon>Neoptera</taxon>
        <taxon>Polyneoptera</taxon>
        <taxon>Dictyoptera</taxon>
        <taxon>Blattodea</taxon>
        <taxon>Blaberoidea</taxon>
        <taxon>Blaberidae</taxon>
        <taxon>Diplopterinae</taxon>
        <taxon>Diploptera</taxon>
    </lineage>
</organism>
<dbReference type="Pfam" id="PF26634">
    <property type="entry name" value="DUF8207"/>
    <property type="match status" value="1"/>
</dbReference>